<reference evidence="10 11" key="1">
    <citation type="submission" date="2022-01" db="EMBL/GenBank/DDBJ databases">
        <title>A chromosomal length assembly of Cordylochernes scorpioides.</title>
        <authorList>
            <person name="Zeh D."/>
            <person name="Zeh J."/>
        </authorList>
    </citation>
    <scope>NUCLEOTIDE SEQUENCE [LARGE SCALE GENOMIC DNA]</scope>
    <source>
        <strain evidence="10">IN4F17</strain>
        <tissue evidence="10">Whole Body</tissue>
    </source>
</reference>
<evidence type="ECO:0000256" key="8">
    <source>
        <dbReference type="ARBA" id="ARBA00046941"/>
    </source>
</evidence>
<comment type="subunit">
    <text evidence="9">Part of the multisubunit transport protein particle (TRAPP) complex.</text>
</comment>
<gene>
    <name evidence="10" type="ORF">LAZ67_8003553</name>
</gene>
<evidence type="ECO:0000256" key="7">
    <source>
        <dbReference type="ARBA" id="ARBA00046052"/>
    </source>
</evidence>
<organism evidence="10 11">
    <name type="scientific">Cordylochernes scorpioides</name>
    <dbReference type="NCBI Taxonomy" id="51811"/>
    <lineage>
        <taxon>Eukaryota</taxon>
        <taxon>Metazoa</taxon>
        <taxon>Ecdysozoa</taxon>
        <taxon>Arthropoda</taxon>
        <taxon>Chelicerata</taxon>
        <taxon>Arachnida</taxon>
        <taxon>Pseudoscorpiones</taxon>
        <taxon>Cheliferoidea</taxon>
        <taxon>Chernetidae</taxon>
        <taxon>Cordylochernes</taxon>
    </lineage>
</organism>
<dbReference type="Gene3D" id="3.30.450.70">
    <property type="match status" value="1"/>
</dbReference>
<evidence type="ECO:0000256" key="4">
    <source>
        <dbReference type="ARBA" id="ARBA00022892"/>
    </source>
</evidence>
<keyword evidence="4 9" id="KW-0931">ER-Golgi transport</keyword>
<comment type="subunit">
    <text evidence="8">Component of the multisubunit TRAPP (transport protein particle) complex, which includes at least TRAPPC2, TRAPPC2L, TRAPPC3, TRAPPC3L, TRAPPC4, TRAPPC5, TRAPPC8, TRAPPC9, TRAPPC10, TRAPPC11 and TRAPPC12. Interacts with SDC2.</text>
</comment>
<evidence type="ECO:0000256" key="2">
    <source>
        <dbReference type="ARBA" id="ARBA00022448"/>
    </source>
</evidence>
<dbReference type="Pfam" id="PF04099">
    <property type="entry name" value="Sybindin"/>
    <property type="match status" value="1"/>
</dbReference>
<comment type="similarity">
    <text evidence="6">Belongs to the TRAPP small subunits family. TRAPPC4 subfamily.</text>
</comment>
<keyword evidence="5 9" id="KW-0333">Golgi apparatus</keyword>
<dbReference type="Gene3D" id="2.30.42.40">
    <property type="match status" value="1"/>
</dbReference>
<dbReference type="PANTHER" id="PTHR23249:SF15">
    <property type="entry name" value="TRAFFICKING PROTEIN PARTICLE COMPLEX SUBUNIT 4"/>
    <property type="match status" value="1"/>
</dbReference>
<comment type="function">
    <text evidence="7">Core component of the TRAPP complexes which has a function of guanine nucleotide exchange factor activity for Rab1 GTPase. Plays a role in vesicular transport from endoplasmic reticulum to Golgi and autophagy. May play a role in dendrite postsynaptic membrane trafficking.</text>
</comment>
<dbReference type="EMBL" id="CP092870">
    <property type="protein sequence ID" value="UYV71508.1"/>
    <property type="molecule type" value="Genomic_DNA"/>
</dbReference>
<keyword evidence="11" id="KW-1185">Reference proteome</keyword>
<feature type="non-terminal residue" evidence="10">
    <location>
        <position position="1"/>
    </location>
</feature>
<proteinExistence type="inferred from homology"/>
<sequence>MPNIIGIYIVSKAGSLIYDYENAAYSQSNEVEKTFSYPLDLILAIQNKRVTVVYGKKGTIKIGHVVLAVNGAPVQGTQMEDGAEVMEYLKESTNFPVSLKFGKPRLTSNDKIVLASMFHSLFAIASQLSPEPNSSGIELLEADTFKLYCFQTITGTQASYFFTQTPQSLR</sequence>
<dbReference type="PANTHER" id="PTHR23249">
    <property type="entry name" value="TRAFFICKING PROTEIN PARTICLE COMPLEX SUBUNIT"/>
    <property type="match status" value="1"/>
</dbReference>
<evidence type="ECO:0000313" key="10">
    <source>
        <dbReference type="EMBL" id="UYV71508.1"/>
    </source>
</evidence>
<evidence type="ECO:0000256" key="6">
    <source>
        <dbReference type="ARBA" id="ARBA00038179"/>
    </source>
</evidence>
<accession>A0ABY6KRN1</accession>
<evidence type="ECO:0000256" key="3">
    <source>
        <dbReference type="ARBA" id="ARBA00022824"/>
    </source>
</evidence>
<dbReference type="SUPFAM" id="SSF64356">
    <property type="entry name" value="SNARE-like"/>
    <property type="match status" value="1"/>
</dbReference>
<dbReference type="InterPro" id="IPR011012">
    <property type="entry name" value="Longin-like_dom_sf"/>
</dbReference>
<dbReference type="InterPro" id="IPR007233">
    <property type="entry name" value="TRAPPC"/>
</dbReference>
<comment type="subcellular location">
    <subcellularLocation>
        <location evidence="9">Endoplasmic reticulum</location>
    </subcellularLocation>
    <subcellularLocation>
        <location evidence="9">Golgi apparatus</location>
        <location evidence="9">cis-Golgi network</location>
    </subcellularLocation>
    <subcellularLocation>
        <location evidence="1">Golgi apparatus</location>
    </subcellularLocation>
</comment>
<name>A0ABY6KRN1_9ARAC</name>
<evidence type="ECO:0000256" key="1">
    <source>
        <dbReference type="ARBA" id="ARBA00004555"/>
    </source>
</evidence>
<evidence type="ECO:0000256" key="5">
    <source>
        <dbReference type="ARBA" id="ARBA00023034"/>
    </source>
</evidence>
<protein>
    <recommendedName>
        <fullName evidence="9">Trafficking protein particle complex subunit</fullName>
    </recommendedName>
</protein>
<dbReference type="Proteomes" id="UP001235939">
    <property type="component" value="Chromosome 08"/>
</dbReference>
<evidence type="ECO:0000256" key="9">
    <source>
        <dbReference type="RuleBase" id="RU366065"/>
    </source>
</evidence>
<evidence type="ECO:0000313" key="11">
    <source>
        <dbReference type="Proteomes" id="UP001235939"/>
    </source>
</evidence>
<keyword evidence="2 9" id="KW-0813">Transport</keyword>
<keyword evidence="3 9" id="KW-0256">Endoplasmic reticulum</keyword>
<dbReference type="SMART" id="SM01399">
    <property type="entry name" value="Sybindin"/>
    <property type="match status" value="1"/>
</dbReference>